<organism evidence="1">
    <name type="scientific">bioreactor metagenome</name>
    <dbReference type="NCBI Taxonomy" id="1076179"/>
    <lineage>
        <taxon>unclassified sequences</taxon>
        <taxon>metagenomes</taxon>
        <taxon>ecological metagenomes</taxon>
    </lineage>
</organism>
<proteinExistence type="predicted"/>
<name>A0A645BY93_9ZZZZ</name>
<accession>A0A645BY93</accession>
<dbReference type="EMBL" id="VSSQ01021229">
    <property type="protein sequence ID" value="MPM66674.1"/>
    <property type="molecule type" value="Genomic_DNA"/>
</dbReference>
<comment type="caution">
    <text evidence="1">The sequence shown here is derived from an EMBL/GenBank/DDBJ whole genome shotgun (WGS) entry which is preliminary data.</text>
</comment>
<dbReference type="AlphaFoldDB" id="A0A645BY93"/>
<gene>
    <name evidence="1" type="ORF">SDC9_113584</name>
</gene>
<protein>
    <submittedName>
        <fullName evidence="1">Uncharacterized protein</fullName>
    </submittedName>
</protein>
<reference evidence="1" key="1">
    <citation type="submission" date="2019-08" db="EMBL/GenBank/DDBJ databases">
        <authorList>
            <person name="Kucharzyk K."/>
            <person name="Murdoch R.W."/>
            <person name="Higgins S."/>
            <person name="Loffler F."/>
        </authorList>
    </citation>
    <scope>NUCLEOTIDE SEQUENCE</scope>
</reference>
<evidence type="ECO:0000313" key="1">
    <source>
        <dbReference type="EMBL" id="MPM66674.1"/>
    </source>
</evidence>
<sequence>MRVDGVGGTYHPLACRSQLGNQADDLIIENRLEGIVERITFHLRPKHLFHMGPILCAGKSAIHEGELIVQVVGEKLLSIEIPALGNLAEHRDVLHHDISHIKEEQRTRIGYG</sequence>